<dbReference type="AlphaFoldDB" id="A0A0E9P6J9"/>
<name>A0A0E9P6J9_ANGAN</name>
<proteinExistence type="predicted"/>
<protein>
    <submittedName>
        <fullName evidence="1">Uncharacterized protein</fullName>
    </submittedName>
</protein>
<organism evidence="1">
    <name type="scientific">Anguilla anguilla</name>
    <name type="common">European freshwater eel</name>
    <name type="synonym">Muraena anguilla</name>
    <dbReference type="NCBI Taxonomy" id="7936"/>
    <lineage>
        <taxon>Eukaryota</taxon>
        <taxon>Metazoa</taxon>
        <taxon>Chordata</taxon>
        <taxon>Craniata</taxon>
        <taxon>Vertebrata</taxon>
        <taxon>Euteleostomi</taxon>
        <taxon>Actinopterygii</taxon>
        <taxon>Neopterygii</taxon>
        <taxon>Teleostei</taxon>
        <taxon>Anguilliformes</taxon>
        <taxon>Anguillidae</taxon>
        <taxon>Anguilla</taxon>
    </lineage>
</organism>
<accession>A0A0E9P6J9</accession>
<reference evidence="1" key="1">
    <citation type="submission" date="2014-11" db="EMBL/GenBank/DDBJ databases">
        <authorList>
            <person name="Amaro Gonzalez C."/>
        </authorList>
    </citation>
    <scope>NUCLEOTIDE SEQUENCE</scope>
</reference>
<dbReference type="EMBL" id="GBXM01108675">
    <property type="protein sequence ID" value="JAG99901.1"/>
    <property type="molecule type" value="Transcribed_RNA"/>
</dbReference>
<reference evidence="1" key="2">
    <citation type="journal article" date="2015" name="Fish Shellfish Immunol.">
        <title>Early steps in the European eel (Anguilla anguilla)-Vibrio vulnificus interaction in the gills: Role of the RtxA13 toxin.</title>
        <authorList>
            <person name="Callol A."/>
            <person name="Pajuelo D."/>
            <person name="Ebbesson L."/>
            <person name="Teles M."/>
            <person name="MacKenzie S."/>
            <person name="Amaro C."/>
        </authorList>
    </citation>
    <scope>NUCLEOTIDE SEQUENCE</scope>
</reference>
<sequence>MKITKVNNSFPFASLQNTS</sequence>
<evidence type="ECO:0000313" key="1">
    <source>
        <dbReference type="EMBL" id="JAG99901.1"/>
    </source>
</evidence>